<dbReference type="GO" id="GO:0010181">
    <property type="term" value="F:FMN binding"/>
    <property type="evidence" value="ECO:0007669"/>
    <property type="project" value="InterPro"/>
</dbReference>
<dbReference type="GO" id="GO:0016020">
    <property type="term" value="C:membrane"/>
    <property type="evidence" value="ECO:0007669"/>
    <property type="project" value="InterPro"/>
</dbReference>
<dbReference type="InterPro" id="IPR050553">
    <property type="entry name" value="Thioredoxin_ResA/DsbE_sf"/>
</dbReference>
<proteinExistence type="predicted"/>
<dbReference type="EMBL" id="JACPRF010000109">
    <property type="protein sequence ID" value="MBI2875940.1"/>
    <property type="molecule type" value="Genomic_DNA"/>
</dbReference>
<comment type="caution">
    <text evidence="2">The sequence shown here is derived from an EMBL/GenBank/DDBJ whole genome shotgun (WGS) entry which is preliminary data.</text>
</comment>
<dbReference type="PROSITE" id="PS51352">
    <property type="entry name" value="THIOREDOXIN_2"/>
    <property type="match status" value="2"/>
</dbReference>
<sequence>MNRIKVRSSSFSHAKARESLAGRLTACGLLLFSLLFWGLSPVPLWAGDIVGSDAPDFSLADLQGNTVQLSKIRDKPVVLVHMQVYCHTCREEVPLINQIYREYKNVRVLAVAVGNDSAEVSDFIKAFHAEFPILPDPQKQILKRYFLSTVPLIDLIDKSGTIRYRGKLHSMPEFKSILEDLLKDKEMVGSDLWNKPPDFTLPNSEGGEFHLGDHLGQKTLLLSFFSPRDETIHQVIEIMKSLYVKYKREDIDLVRVAVGSTAEEVNIFKKRYYVNFPILVDMEGKVAQRYHARDQLRSFIINKSGKIRFVTSQVSLGNIESILRKARTYFREDLSEEELFEYLKKVAPEAKWFERIRFGGHTLYYGQTQSGEKFFIREVFKDILCDVCTNIHYVYSFDPSGKVKNIVMIENIDLYGMPVEGKDFLDRIVAASNPQQPLHLKKEIDGITGATQSSKLILEGINETPEVLEALKKHQDLVKNILN</sequence>
<evidence type="ECO:0000313" key="2">
    <source>
        <dbReference type="EMBL" id="MBI2875940.1"/>
    </source>
</evidence>
<dbReference type="InterPro" id="IPR013766">
    <property type="entry name" value="Thioredoxin_domain"/>
</dbReference>
<dbReference type="GO" id="GO:0016209">
    <property type="term" value="F:antioxidant activity"/>
    <property type="evidence" value="ECO:0007669"/>
    <property type="project" value="InterPro"/>
</dbReference>
<gene>
    <name evidence="2" type="ORF">HYY20_03580</name>
</gene>
<dbReference type="CDD" id="cd02966">
    <property type="entry name" value="TlpA_like_family"/>
    <property type="match status" value="1"/>
</dbReference>
<dbReference type="Proteomes" id="UP000769766">
    <property type="component" value="Unassembled WGS sequence"/>
</dbReference>
<evidence type="ECO:0000259" key="1">
    <source>
        <dbReference type="PROSITE" id="PS51352"/>
    </source>
</evidence>
<dbReference type="AlphaFoldDB" id="A0A932FUS9"/>
<evidence type="ECO:0000313" key="3">
    <source>
        <dbReference type="Proteomes" id="UP000769766"/>
    </source>
</evidence>
<feature type="domain" description="Thioredoxin" evidence="1">
    <location>
        <begin position="190"/>
        <end position="328"/>
    </location>
</feature>
<name>A0A932FUS9_UNCTE</name>
<dbReference type="PANTHER" id="PTHR42852:SF13">
    <property type="entry name" value="PROTEIN DIPZ"/>
    <property type="match status" value="1"/>
</dbReference>
<dbReference type="GO" id="GO:0016491">
    <property type="term" value="F:oxidoreductase activity"/>
    <property type="evidence" value="ECO:0007669"/>
    <property type="project" value="InterPro"/>
</dbReference>
<dbReference type="InterPro" id="IPR036249">
    <property type="entry name" value="Thioredoxin-like_sf"/>
</dbReference>
<dbReference type="Gene3D" id="3.40.30.10">
    <property type="entry name" value="Glutaredoxin"/>
    <property type="match status" value="2"/>
</dbReference>
<dbReference type="Pfam" id="PF04205">
    <property type="entry name" value="FMN_bind"/>
    <property type="match status" value="1"/>
</dbReference>
<dbReference type="InterPro" id="IPR000866">
    <property type="entry name" value="AhpC/TSA"/>
</dbReference>
<protein>
    <submittedName>
        <fullName evidence="2">Redoxin domain-containing protein</fullName>
    </submittedName>
</protein>
<dbReference type="InterPro" id="IPR007329">
    <property type="entry name" value="FMN-bd"/>
</dbReference>
<accession>A0A932FUS9</accession>
<dbReference type="PANTHER" id="PTHR42852">
    <property type="entry name" value="THIOL:DISULFIDE INTERCHANGE PROTEIN DSBE"/>
    <property type="match status" value="1"/>
</dbReference>
<dbReference type="Pfam" id="PF00578">
    <property type="entry name" value="AhpC-TSA"/>
    <property type="match status" value="2"/>
</dbReference>
<feature type="domain" description="Thioredoxin" evidence="1">
    <location>
        <begin position="48"/>
        <end position="183"/>
    </location>
</feature>
<dbReference type="SUPFAM" id="SSF52833">
    <property type="entry name" value="Thioredoxin-like"/>
    <property type="match status" value="2"/>
</dbReference>
<organism evidence="2 3">
    <name type="scientific">Tectimicrobiota bacterium</name>
    <dbReference type="NCBI Taxonomy" id="2528274"/>
    <lineage>
        <taxon>Bacteria</taxon>
        <taxon>Pseudomonadati</taxon>
        <taxon>Nitrospinota/Tectimicrobiota group</taxon>
        <taxon>Candidatus Tectimicrobiota</taxon>
    </lineage>
</organism>
<reference evidence="2" key="1">
    <citation type="submission" date="2020-07" db="EMBL/GenBank/DDBJ databases">
        <title>Huge and variable diversity of episymbiotic CPR bacteria and DPANN archaea in groundwater ecosystems.</title>
        <authorList>
            <person name="He C.Y."/>
            <person name="Keren R."/>
            <person name="Whittaker M."/>
            <person name="Farag I.F."/>
            <person name="Doudna J."/>
            <person name="Cate J.H.D."/>
            <person name="Banfield J.F."/>
        </authorList>
    </citation>
    <scope>NUCLEOTIDE SEQUENCE</scope>
    <source>
        <strain evidence="2">NC_groundwater_672_Ag_B-0.1um_62_36</strain>
    </source>
</reference>